<organism evidence="8 9">
    <name type="scientific">Pseudonocardia aurantiaca</name>
    <dbReference type="NCBI Taxonomy" id="75290"/>
    <lineage>
        <taxon>Bacteria</taxon>
        <taxon>Bacillati</taxon>
        <taxon>Actinomycetota</taxon>
        <taxon>Actinomycetes</taxon>
        <taxon>Pseudonocardiales</taxon>
        <taxon>Pseudonocardiaceae</taxon>
        <taxon>Pseudonocardia</taxon>
    </lineage>
</organism>
<keyword evidence="4 5" id="KW-0694">RNA-binding</keyword>
<feature type="binding site" evidence="5">
    <location>
        <position position="17"/>
    </location>
    <ligand>
        <name>S-adenosyl-L-methionine</name>
        <dbReference type="ChEBI" id="CHEBI:59789"/>
    </ligand>
</feature>
<evidence type="ECO:0000256" key="5">
    <source>
        <dbReference type="PROSITE-ProRule" id="PRU01026"/>
    </source>
</evidence>
<dbReference type="SMART" id="SM00650">
    <property type="entry name" value="rADc"/>
    <property type="match status" value="1"/>
</dbReference>
<reference evidence="9" key="1">
    <citation type="journal article" date="2019" name="Int. J. Syst. Evol. Microbiol.">
        <title>The Global Catalogue of Microorganisms (GCM) 10K type strain sequencing project: providing services to taxonomists for standard genome sequencing and annotation.</title>
        <authorList>
            <consortium name="The Broad Institute Genomics Platform"/>
            <consortium name="The Broad Institute Genome Sequencing Center for Infectious Disease"/>
            <person name="Wu L."/>
            <person name="Ma J."/>
        </authorList>
    </citation>
    <scope>NUCLEOTIDE SEQUENCE [LARGE SCALE GENOMIC DNA]</scope>
    <source>
        <strain evidence="9">JCM 12165</strain>
    </source>
</reference>
<dbReference type="GO" id="GO:0032259">
    <property type="term" value="P:methylation"/>
    <property type="evidence" value="ECO:0007669"/>
    <property type="project" value="UniProtKB-KW"/>
</dbReference>
<evidence type="ECO:0000256" key="4">
    <source>
        <dbReference type="ARBA" id="ARBA00022884"/>
    </source>
</evidence>
<dbReference type="InterPro" id="IPR020596">
    <property type="entry name" value="rRNA_Ade_Mease_Trfase_CS"/>
</dbReference>
<feature type="binding site" evidence="5">
    <location>
        <position position="62"/>
    </location>
    <ligand>
        <name>S-adenosyl-L-methionine</name>
        <dbReference type="ChEBI" id="CHEBI:59789"/>
    </ligand>
</feature>
<dbReference type="PROSITE" id="PS51689">
    <property type="entry name" value="SAM_RNA_A_N6_MT"/>
    <property type="match status" value="1"/>
</dbReference>
<comment type="similarity">
    <text evidence="5">Belongs to the class I-like SAM-binding methyltransferase superfamily. rRNA adenine N(6)-methyltransferase family.</text>
</comment>
<name>A0ABW4FEU8_9PSEU</name>
<keyword evidence="9" id="KW-1185">Reference proteome</keyword>
<dbReference type="Gene3D" id="3.40.50.150">
    <property type="entry name" value="Vaccinia Virus protein VP39"/>
    <property type="match status" value="1"/>
</dbReference>
<keyword evidence="2 5" id="KW-0808">Transferase</keyword>
<dbReference type="PANTHER" id="PTHR11727">
    <property type="entry name" value="DIMETHYLADENOSINE TRANSFERASE"/>
    <property type="match status" value="1"/>
</dbReference>
<evidence type="ECO:0000256" key="6">
    <source>
        <dbReference type="SAM" id="MobiDB-lite"/>
    </source>
</evidence>
<feature type="region of interest" description="Disordered" evidence="6">
    <location>
        <begin position="251"/>
        <end position="283"/>
    </location>
</feature>
<evidence type="ECO:0000313" key="9">
    <source>
        <dbReference type="Proteomes" id="UP001597145"/>
    </source>
</evidence>
<keyword evidence="3 5" id="KW-0949">S-adenosyl-L-methionine</keyword>
<dbReference type="InterPro" id="IPR001737">
    <property type="entry name" value="KsgA/Erm"/>
</dbReference>
<feature type="compositionally biased region" description="Low complexity" evidence="6">
    <location>
        <begin position="251"/>
        <end position="266"/>
    </location>
</feature>
<dbReference type="InterPro" id="IPR029063">
    <property type="entry name" value="SAM-dependent_MTases_sf"/>
</dbReference>
<evidence type="ECO:0000259" key="7">
    <source>
        <dbReference type="SMART" id="SM00650"/>
    </source>
</evidence>
<feature type="binding site" evidence="5">
    <location>
        <position position="41"/>
    </location>
    <ligand>
        <name>S-adenosyl-L-methionine</name>
        <dbReference type="ChEBI" id="CHEBI:59789"/>
    </ligand>
</feature>
<dbReference type="NCBIfam" id="NF000499">
    <property type="entry name" value="Erm23S_rRNA_broad"/>
    <property type="match status" value="1"/>
</dbReference>
<gene>
    <name evidence="8" type="primary">erm</name>
    <name evidence="8" type="ORF">ACFSCY_04785</name>
</gene>
<dbReference type="PROSITE" id="PS01131">
    <property type="entry name" value="RRNA_A_DIMETH"/>
    <property type="match status" value="1"/>
</dbReference>
<dbReference type="CDD" id="cd02440">
    <property type="entry name" value="AdoMet_MTases"/>
    <property type="match status" value="1"/>
</dbReference>
<dbReference type="GO" id="GO:0008168">
    <property type="term" value="F:methyltransferase activity"/>
    <property type="evidence" value="ECO:0007669"/>
    <property type="project" value="UniProtKB-KW"/>
</dbReference>
<evidence type="ECO:0000256" key="2">
    <source>
        <dbReference type="ARBA" id="ARBA00022679"/>
    </source>
</evidence>
<dbReference type="PANTHER" id="PTHR11727:SF7">
    <property type="entry name" value="DIMETHYLADENOSINE TRANSFERASE-RELATED"/>
    <property type="match status" value="1"/>
</dbReference>
<protein>
    <submittedName>
        <fullName evidence="8">23S ribosomal RNA methyltransferase Erm</fullName>
    </submittedName>
</protein>
<dbReference type="EMBL" id="JBHUCP010000003">
    <property type="protein sequence ID" value="MFD1528752.1"/>
    <property type="molecule type" value="Genomic_DNA"/>
</dbReference>
<feature type="binding site" evidence="5">
    <location>
        <position position="85"/>
    </location>
    <ligand>
        <name>S-adenosyl-L-methionine</name>
        <dbReference type="ChEBI" id="CHEBI:59789"/>
    </ligand>
</feature>
<sequence length="283" mass="30262">MPSHRHAVGGRHELGQNFLVDRRVVTRIAGLVPAGPVLELGAGDGALTRQLAARPGPVTAVELDPGRVANLRRTFGDRVRIVHADMLRFRLDSAHHVVSNVPFGITTPLLRHLLGQRAWTSAVLLLQWEVARKRAAVGGTTLLTASWWPWYEFALAGRVSSVAFRPRPAVDGGILVMRRREEALVATAERAAYQQLVRQAFSGDRLLPALRSMPGAGRWALAQGLEPAVRPRDLTAQQWAALHAAAGAAAPGAAAPGAAAPGAAPARRQRTARTRLARRGGAS</sequence>
<dbReference type="Proteomes" id="UP001597145">
    <property type="component" value="Unassembled WGS sequence"/>
</dbReference>
<keyword evidence="1 5" id="KW-0489">Methyltransferase</keyword>
<evidence type="ECO:0000313" key="8">
    <source>
        <dbReference type="EMBL" id="MFD1528752.1"/>
    </source>
</evidence>
<feature type="compositionally biased region" description="Basic residues" evidence="6">
    <location>
        <begin position="267"/>
        <end position="283"/>
    </location>
</feature>
<proteinExistence type="inferred from homology"/>
<evidence type="ECO:0000256" key="1">
    <source>
        <dbReference type="ARBA" id="ARBA00022603"/>
    </source>
</evidence>
<dbReference type="SUPFAM" id="SSF53335">
    <property type="entry name" value="S-adenosyl-L-methionine-dependent methyltransferases"/>
    <property type="match status" value="1"/>
</dbReference>
<comment type="caution">
    <text evidence="8">The sequence shown here is derived from an EMBL/GenBank/DDBJ whole genome shotgun (WGS) entry which is preliminary data.</text>
</comment>
<feature type="binding site" evidence="5">
    <location>
        <position position="19"/>
    </location>
    <ligand>
        <name>S-adenosyl-L-methionine</name>
        <dbReference type="ChEBI" id="CHEBI:59789"/>
    </ligand>
</feature>
<feature type="domain" description="Ribosomal RNA adenine methylase transferase N-terminal" evidence="7">
    <location>
        <begin position="24"/>
        <end position="181"/>
    </location>
</feature>
<dbReference type="Pfam" id="PF00398">
    <property type="entry name" value="RrnaAD"/>
    <property type="match status" value="1"/>
</dbReference>
<evidence type="ECO:0000256" key="3">
    <source>
        <dbReference type="ARBA" id="ARBA00022691"/>
    </source>
</evidence>
<accession>A0ABW4FEU8</accession>
<feature type="binding site" evidence="5">
    <location>
        <position position="100"/>
    </location>
    <ligand>
        <name>S-adenosyl-L-methionine</name>
        <dbReference type="ChEBI" id="CHEBI:59789"/>
    </ligand>
</feature>
<dbReference type="InterPro" id="IPR020598">
    <property type="entry name" value="rRNA_Ade_methylase_Trfase_N"/>
</dbReference>